<gene>
    <name evidence="4" type="ORF">CIMG_13208</name>
</gene>
<sequence>MCLLAEQALNVLMPLRVGQIMSRLSKSSNLSEEIYHLAFLHFLEPGYLIASVRTYLLLSLEHYWDCRLKINTFAKVMSLPSEFDEAWNFATLSDVILDVNCFEAVISLTIFMLIPILSDTILTFTSIYY</sequence>
<dbReference type="Gene3D" id="1.20.1560.10">
    <property type="entry name" value="ABC transporter type 1, transmembrane domain"/>
    <property type="match status" value="1"/>
</dbReference>
<organism evidence="4 5">
    <name type="scientific">Coccidioides immitis (strain RS)</name>
    <name type="common">Valley fever fungus</name>
    <dbReference type="NCBI Taxonomy" id="246410"/>
    <lineage>
        <taxon>Eukaryota</taxon>
        <taxon>Fungi</taxon>
        <taxon>Dikarya</taxon>
        <taxon>Ascomycota</taxon>
        <taxon>Pezizomycotina</taxon>
        <taxon>Eurotiomycetes</taxon>
        <taxon>Eurotiomycetidae</taxon>
        <taxon>Onygenales</taxon>
        <taxon>Onygenaceae</taxon>
        <taxon>Coccidioides</taxon>
    </lineage>
</organism>
<name>J3K5G8_COCIM</name>
<dbReference type="Proteomes" id="UP000001261">
    <property type="component" value="Unassembled WGS sequence"/>
</dbReference>
<evidence type="ECO:0000313" key="4">
    <source>
        <dbReference type="EMBL" id="EAS29671.3"/>
    </source>
</evidence>
<keyword evidence="2" id="KW-1133">Transmembrane helix</keyword>
<dbReference type="EMBL" id="GG704913">
    <property type="protein sequence ID" value="EAS29671.3"/>
    <property type="molecule type" value="Genomic_DNA"/>
</dbReference>
<dbReference type="VEuPathDB" id="FungiDB:CIMG_13208"/>
<dbReference type="AlphaFoldDB" id="J3K5G8"/>
<accession>J3K5G8</accession>
<keyword evidence="1" id="KW-0812">Transmembrane</keyword>
<proteinExistence type="predicted"/>
<dbReference type="SUPFAM" id="SSF90123">
    <property type="entry name" value="ABC transporter transmembrane region"/>
    <property type="match status" value="1"/>
</dbReference>
<keyword evidence="3" id="KW-0472">Membrane</keyword>
<dbReference type="GO" id="GO:0005524">
    <property type="term" value="F:ATP binding"/>
    <property type="evidence" value="ECO:0007669"/>
    <property type="project" value="InterPro"/>
</dbReference>
<dbReference type="GeneID" id="24164835"/>
<reference evidence="5" key="2">
    <citation type="journal article" date="2010" name="Genome Res.">
        <title>Population genomic sequencing of Coccidioides fungi reveals recent hybridization and transposon control.</title>
        <authorList>
            <person name="Neafsey D.E."/>
            <person name="Barker B.M."/>
            <person name="Sharpton T.J."/>
            <person name="Stajich J.E."/>
            <person name="Park D.J."/>
            <person name="Whiston E."/>
            <person name="Hung C.-Y."/>
            <person name="McMahan C."/>
            <person name="White J."/>
            <person name="Sykes S."/>
            <person name="Heiman D."/>
            <person name="Young S."/>
            <person name="Zeng Q."/>
            <person name="Abouelleil A."/>
            <person name="Aftuck L."/>
            <person name="Bessette D."/>
            <person name="Brown A."/>
            <person name="FitzGerald M."/>
            <person name="Lui A."/>
            <person name="Macdonald J.P."/>
            <person name="Priest M."/>
            <person name="Orbach M.J."/>
            <person name="Galgiani J.N."/>
            <person name="Kirkland T.N."/>
            <person name="Cole G.T."/>
            <person name="Birren B.W."/>
            <person name="Henn M.R."/>
            <person name="Taylor J.W."/>
            <person name="Rounsley S.D."/>
        </authorList>
    </citation>
    <scope>GENOME REANNOTATION</scope>
    <source>
        <strain evidence="5">RS</strain>
    </source>
</reference>
<evidence type="ECO:0000256" key="1">
    <source>
        <dbReference type="ARBA" id="ARBA00022692"/>
    </source>
</evidence>
<protein>
    <submittedName>
        <fullName evidence="4">Uncharacterized protein</fullName>
    </submittedName>
</protein>
<keyword evidence="5" id="KW-1185">Reference proteome</keyword>
<reference evidence="5" key="1">
    <citation type="journal article" date="2009" name="Genome Res.">
        <title>Comparative genomic analyses of the human fungal pathogens Coccidioides and their relatives.</title>
        <authorList>
            <person name="Sharpton T.J."/>
            <person name="Stajich J.E."/>
            <person name="Rounsley S.D."/>
            <person name="Gardner M.J."/>
            <person name="Wortman J.R."/>
            <person name="Jordar V.S."/>
            <person name="Maiti R."/>
            <person name="Kodira C.D."/>
            <person name="Neafsey D.E."/>
            <person name="Zeng Q."/>
            <person name="Hung C.-Y."/>
            <person name="McMahan C."/>
            <person name="Muszewska A."/>
            <person name="Grynberg M."/>
            <person name="Mandel M.A."/>
            <person name="Kellner E.M."/>
            <person name="Barker B.M."/>
            <person name="Galgiani J.N."/>
            <person name="Orbach M.J."/>
            <person name="Kirkland T.N."/>
            <person name="Cole G.T."/>
            <person name="Henn M.R."/>
            <person name="Birren B.W."/>
            <person name="Taylor J.W."/>
        </authorList>
    </citation>
    <scope>NUCLEOTIDE SEQUENCE [LARGE SCALE GENOMIC DNA]</scope>
    <source>
        <strain evidence="5">RS</strain>
    </source>
</reference>
<dbReference type="InParanoid" id="J3K5G8"/>
<evidence type="ECO:0000256" key="2">
    <source>
        <dbReference type="ARBA" id="ARBA00022989"/>
    </source>
</evidence>
<dbReference type="InterPro" id="IPR036640">
    <property type="entry name" value="ABC1_TM_sf"/>
</dbReference>
<dbReference type="KEGG" id="cim:CIMG_13208"/>
<dbReference type="RefSeq" id="XP_001241254.2">
    <property type="nucleotide sequence ID" value="XM_001241253.2"/>
</dbReference>
<dbReference type="GO" id="GO:0016020">
    <property type="term" value="C:membrane"/>
    <property type="evidence" value="ECO:0007669"/>
    <property type="project" value="InterPro"/>
</dbReference>
<evidence type="ECO:0000313" key="5">
    <source>
        <dbReference type="Proteomes" id="UP000001261"/>
    </source>
</evidence>
<evidence type="ECO:0000256" key="3">
    <source>
        <dbReference type="ARBA" id="ARBA00023136"/>
    </source>
</evidence>